<sequence>MTQTLRILHVEDDLSILEITKISLSLSDRIQLFQFSSPARALEFASSEKVDAFLLDVAMPEMNGGVLLQKLRELEGFETTPAIFMTAHAQHEDIVRLESLGANSVITKPFDPVTLAEKVLRIFERLTQNTPPERMPR</sequence>
<dbReference type="EMBL" id="QPMK01000008">
    <property type="protein sequence ID" value="RDD65905.1"/>
    <property type="molecule type" value="Genomic_DNA"/>
</dbReference>
<name>A0A369TN82_9RHOB</name>
<dbReference type="PROSITE" id="PS50110">
    <property type="entry name" value="RESPONSE_REGULATORY"/>
    <property type="match status" value="1"/>
</dbReference>
<feature type="modified residue" description="4-aspartylphosphate" evidence="2">
    <location>
        <position position="56"/>
    </location>
</feature>
<gene>
    <name evidence="4" type="ORF">DU478_11825</name>
</gene>
<accession>A0A369TN82</accession>
<evidence type="ECO:0000313" key="5">
    <source>
        <dbReference type="Proteomes" id="UP000253977"/>
    </source>
</evidence>
<dbReference type="Gene3D" id="3.40.50.2300">
    <property type="match status" value="1"/>
</dbReference>
<dbReference type="OrthoDB" id="9800897at2"/>
<protein>
    <submittedName>
        <fullName evidence="4">Response regulator</fullName>
    </submittedName>
</protein>
<dbReference type="PANTHER" id="PTHR44591:SF3">
    <property type="entry name" value="RESPONSE REGULATORY DOMAIN-CONTAINING PROTEIN"/>
    <property type="match status" value="1"/>
</dbReference>
<comment type="caution">
    <text evidence="4">The sequence shown here is derived from an EMBL/GenBank/DDBJ whole genome shotgun (WGS) entry which is preliminary data.</text>
</comment>
<organism evidence="4 5">
    <name type="scientific">Thalassococcus profundi</name>
    <dbReference type="NCBI Taxonomy" id="2282382"/>
    <lineage>
        <taxon>Bacteria</taxon>
        <taxon>Pseudomonadati</taxon>
        <taxon>Pseudomonadota</taxon>
        <taxon>Alphaproteobacteria</taxon>
        <taxon>Rhodobacterales</taxon>
        <taxon>Roseobacteraceae</taxon>
        <taxon>Thalassococcus</taxon>
    </lineage>
</organism>
<evidence type="ECO:0000256" key="2">
    <source>
        <dbReference type="PROSITE-ProRule" id="PRU00169"/>
    </source>
</evidence>
<dbReference type="SUPFAM" id="SSF52172">
    <property type="entry name" value="CheY-like"/>
    <property type="match status" value="1"/>
</dbReference>
<dbReference type="PANTHER" id="PTHR44591">
    <property type="entry name" value="STRESS RESPONSE REGULATOR PROTEIN 1"/>
    <property type="match status" value="1"/>
</dbReference>
<reference evidence="4 5" key="1">
    <citation type="submission" date="2018-07" db="EMBL/GenBank/DDBJ databases">
        <title>Thalassococcus profundi sp. nov., a marine bacterium isolated from deep seawater of Okinawa Trough.</title>
        <authorList>
            <person name="Yu M."/>
        </authorList>
    </citation>
    <scope>NUCLEOTIDE SEQUENCE [LARGE SCALE GENOMIC DNA]</scope>
    <source>
        <strain evidence="4 5">WRAS1</strain>
    </source>
</reference>
<keyword evidence="1 2" id="KW-0597">Phosphoprotein</keyword>
<keyword evidence="5" id="KW-1185">Reference proteome</keyword>
<evidence type="ECO:0000313" key="4">
    <source>
        <dbReference type="EMBL" id="RDD65905.1"/>
    </source>
</evidence>
<dbReference type="SMART" id="SM00448">
    <property type="entry name" value="REC"/>
    <property type="match status" value="1"/>
</dbReference>
<dbReference type="Pfam" id="PF00072">
    <property type="entry name" value="Response_reg"/>
    <property type="match status" value="1"/>
</dbReference>
<dbReference type="GO" id="GO:0000160">
    <property type="term" value="P:phosphorelay signal transduction system"/>
    <property type="evidence" value="ECO:0007669"/>
    <property type="project" value="InterPro"/>
</dbReference>
<evidence type="ECO:0000256" key="1">
    <source>
        <dbReference type="ARBA" id="ARBA00022553"/>
    </source>
</evidence>
<dbReference type="Proteomes" id="UP000253977">
    <property type="component" value="Unassembled WGS sequence"/>
</dbReference>
<dbReference type="RefSeq" id="WP_114511181.1">
    <property type="nucleotide sequence ID" value="NZ_QPMK01000008.1"/>
</dbReference>
<dbReference type="InterPro" id="IPR011006">
    <property type="entry name" value="CheY-like_superfamily"/>
</dbReference>
<dbReference type="InterPro" id="IPR001789">
    <property type="entry name" value="Sig_transdc_resp-reg_receiver"/>
</dbReference>
<proteinExistence type="predicted"/>
<dbReference type="AlphaFoldDB" id="A0A369TN82"/>
<dbReference type="InterPro" id="IPR050595">
    <property type="entry name" value="Bact_response_regulator"/>
</dbReference>
<feature type="domain" description="Response regulatory" evidence="3">
    <location>
        <begin position="6"/>
        <end position="123"/>
    </location>
</feature>
<evidence type="ECO:0000259" key="3">
    <source>
        <dbReference type="PROSITE" id="PS50110"/>
    </source>
</evidence>